<accession>A0A165P9G0</accession>
<reference evidence="1 2" key="1">
    <citation type="journal article" date="2016" name="Mol. Biol. Evol.">
        <title>Comparative Genomics of Early-Diverging Mushroom-Forming Fungi Provides Insights into the Origins of Lignocellulose Decay Capabilities.</title>
        <authorList>
            <person name="Nagy L.G."/>
            <person name="Riley R."/>
            <person name="Tritt A."/>
            <person name="Adam C."/>
            <person name="Daum C."/>
            <person name="Floudas D."/>
            <person name="Sun H."/>
            <person name="Yadav J.S."/>
            <person name="Pangilinan J."/>
            <person name="Larsson K.H."/>
            <person name="Matsuura K."/>
            <person name="Barry K."/>
            <person name="Labutti K."/>
            <person name="Kuo R."/>
            <person name="Ohm R.A."/>
            <person name="Bhattacharya S.S."/>
            <person name="Shirouzu T."/>
            <person name="Yoshinaga Y."/>
            <person name="Martin F.M."/>
            <person name="Grigoriev I.V."/>
            <person name="Hibbett D.S."/>
        </authorList>
    </citation>
    <scope>NUCLEOTIDE SEQUENCE [LARGE SCALE GENOMIC DNA]</scope>
    <source>
        <strain evidence="1 2">HHB12029</strain>
    </source>
</reference>
<dbReference type="InParanoid" id="A0A165P9G0"/>
<name>A0A165P9G0_EXIGL</name>
<protein>
    <submittedName>
        <fullName evidence="1">Uncharacterized protein</fullName>
    </submittedName>
</protein>
<sequence length="149" mass="16660">MRWERKCEQSYYRAQTGGERTRWGGCGGTGVGWEGKMAHFGVGGGVLCEDGGVVCITDELERALVADARGAASTVNGPDLQHTRRVRETYTALVQRTQFVTLRQPLPAIKPKLLNLRERSALDNTGHRSLGHFNILRRRIPDRPRRHAP</sequence>
<organism evidence="1 2">
    <name type="scientific">Exidia glandulosa HHB12029</name>
    <dbReference type="NCBI Taxonomy" id="1314781"/>
    <lineage>
        <taxon>Eukaryota</taxon>
        <taxon>Fungi</taxon>
        <taxon>Dikarya</taxon>
        <taxon>Basidiomycota</taxon>
        <taxon>Agaricomycotina</taxon>
        <taxon>Agaricomycetes</taxon>
        <taxon>Auriculariales</taxon>
        <taxon>Exidiaceae</taxon>
        <taxon>Exidia</taxon>
    </lineage>
</organism>
<evidence type="ECO:0000313" key="1">
    <source>
        <dbReference type="EMBL" id="KZW01839.1"/>
    </source>
</evidence>
<proteinExistence type="predicted"/>
<dbReference type="EMBL" id="KV425891">
    <property type="protein sequence ID" value="KZW01839.1"/>
    <property type="molecule type" value="Genomic_DNA"/>
</dbReference>
<gene>
    <name evidence="1" type="ORF">EXIGLDRAFT_691041</name>
</gene>
<dbReference type="Proteomes" id="UP000077266">
    <property type="component" value="Unassembled WGS sequence"/>
</dbReference>
<dbReference type="AlphaFoldDB" id="A0A165P9G0"/>
<keyword evidence="2" id="KW-1185">Reference proteome</keyword>
<evidence type="ECO:0000313" key="2">
    <source>
        <dbReference type="Proteomes" id="UP000077266"/>
    </source>
</evidence>